<dbReference type="InterPro" id="IPR006530">
    <property type="entry name" value="YD"/>
</dbReference>
<dbReference type="InterPro" id="IPR056823">
    <property type="entry name" value="TEN-like_YD-shell"/>
</dbReference>
<dbReference type="Pfam" id="PF25023">
    <property type="entry name" value="TEN_YD-shell"/>
    <property type="match status" value="1"/>
</dbReference>
<dbReference type="InterPro" id="IPR050708">
    <property type="entry name" value="T6SS_VgrG/RHS"/>
</dbReference>
<dbReference type="PANTHER" id="PTHR32305">
    <property type="match status" value="1"/>
</dbReference>
<feature type="compositionally biased region" description="Basic and acidic residues" evidence="2">
    <location>
        <begin position="1905"/>
        <end position="1924"/>
    </location>
</feature>
<dbReference type="PANTHER" id="PTHR32305:SF17">
    <property type="entry name" value="TRNA NUCLEASE WAPA"/>
    <property type="match status" value="1"/>
</dbReference>
<gene>
    <name evidence="4" type="ORF">SBRY_10320</name>
</gene>
<evidence type="ECO:0000313" key="5">
    <source>
        <dbReference type="Proteomes" id="UP001153328"/>
    </source>
</evidence>
<feature type="domain" description="Teneurin-like YD-shell" evidence="3">
    <location>
        <begin position="1667"/>
        <end position="1878"/>
    </location>
</feature>
<feature type="region of interest" description="Disordered" evidence="2">
    <location>
        <begin position="1901"/>
        <end position="1948"/>
    </location>
</feature>
<dbReference type="InterPro" id="IPR022385">
    <property type="entry name" value="Rhs_assc_core"/>
</dbReference>
<sequence length="2135" mass="223749">MSPQSGFRLPRRSAWWRGRTIGAALAAAVVVPMLGLSVGPAAAADGPGALGRTGVQKPRSTTTHTVALGAKKQRDAFAAQKAADGERAARALGQQHAAWPKGGTAKVAAGATSAVSAGGLPVTLTGGAAGAQVTVADRAATEAAGVRGVLVAVTGQAGAPAAGIRLGYAGFASVYGGNWSGRLGLERLPACALTTPEEAACRTGTPVASSNDAATQTVSAALPQSAAAQPMVLALTAGAEGEATDGAGDFTATALSPSASWTAGDSSGSFTWSYGMDVPSAAAGPAPSVGLAYDSGSVDGLTATTNNQGTQVGSGFTDTAESYIGRDYGSCDDDGQSKVYDLCWKYDNASLVLGGKSTELVKDDTTGTWRLADDDASTVVHSTGADNGDQGDSADGSGEYWTVTTGDGTKYVFGQNKLPGATTQRTNSVWTVPVFGDDSGEPGYAKGSAFADRWYNQAWRWNLDYVVDTHGNAESFWYTAETNSYKKNKATTANATYTRGGYLDHILYGQRSDTLFTATAGYQVHFGYQERCLAADCSSLTEKTAQSWPDVPFDQICAANASDTDCKAVSPSFFSRKRLTQVQTSVWSGSGTTYTPVDTWALTQKYLDPGDIGDSSDQSLVLDSITRTGSSAGSVALKPVSFTYQMLANRVDATDNILPLSRPRIEGVTTETGAVTTVTMSTADDCVRGLKMPAAEDDDTMNCYPVYWHINGATDAGLDWFHKYRVLSVSTADPTGNNEPEVHSYDYAGPAWHYNDSPLTPQDERTWSIWRGYGTVTQYTGTGGSREKTVTTYMQGMNGDKKKSGPARSASVAGLDVPGLAVPAVTDADQYAGFTRESVTYNGATAISATLDDPWSARTATQHKSYADTEAYYVRLGKTYAYTWLTAQSKWRATSKATTYDSYGMPVSEDDAGDTAASGDETCTRTWYARNTGTGLTSLVSRTRKVARPCGTADSALSLPAGSSTAGDVLSDTGTVYDSPSATTWTSAQTPTKGDGSWTGRAAAYPATADSGGERKPTAWQTTGTQTFDALGRTLVSKDAAGNPDTTAYTPAGAGPLTRTVETNAEGQTEVTFYERLRGRRAQIYDANNKLTEATYDGLGRLTGVWLPNRSKGGGESANTTYAYHVDNATQSYVATSTLGVNNARSTSYQIYDALLRPVQQQTPTPIGGRLLTDTRYDSRGLATATYADTFDSAHAPGGTYDRGEYGGTPTQHQFTFDGAGRTTADQLLVYGVPKWTVSTSYTGDSTATSAPAGGSATRTVTDALGRTTELREYAGPSYADTDFGATAPVPAHTTTAYTYTGDDKKLTVTGPDGAKWSWGYDLFGRQTSATDPDAGTSTTAYTVLDQVDTNTDAEGRREVFGYDDLGRKTTLWQGSRSDANKVASWTYDTVAKGQPASSTRYDAGKQYTDTVTAYDNLYNVTASTTHLDAADPLVASGAAQQDYSFTAKYNTDGTLAYSGQPAVAGLPAENISYGYTATGNVRTVVGTSNYVLDTAYSATAQPEQLTLGVSPSPTVKQAYLDNEYEEGTGRLLRSFVTDDTHAWMPQDLHYTYDDAGDVTKISNPATLGGTTTSDTQCFGYDGYQRLTTAWTPAGDDCTTGTAATAALGGPAPYSSTYTYTAGGLRTGDTERTAAGATATTTYCYGKPGQPHTLTSTVTTGTCTGAADTYVYDKAGNTTARPVAGTSGQTLTWNAEGDLTGTTEGADSAGYLYDADDDLLIRHATGGDGESVLYLDGTELHSKKGADGKVTTWGVREYTDGDGGQVVAERTTEPGVSALSWIASDSHGTAGISLDGTTQAVTTRYTTPFGTSRGSSPAAWPDDKGFLGAPADPDSGLTHVGDREYDPLTGRFLSIDPQLETDKPQTLNGYGYAADNPVTFSDPTGDGLACGFGDWPACPHTPSKGKGDGGDHRTEKEKRDDARKSGKGNTTTHASSTNSGGKHVDSKTQNWLRKNLGYNGGANLDDKTFRNWLDSADGKFSSAIREFDKCLQSGSSAEQCKGAVKLPHGRTTADKLNSLSNDVMIGSAAMMLACAATTGPGVGVCGAAALTTYTVLQVAANAYQAYYNCRNGFGSSCLKSSLQTVFVFVGIGYASKFAGTPVAKAAKWVGDKVGTHKVIDAGKAVVGGVKKLKFW</sequence>
<dbReference type="NCBIfam" id="TIGR03696">
    <property type="entry name" value="Rhs_assc_core"/>
    <property type="match status" value="1"/>
</dbReference>
<feature type="region of interest" description="Disordered" evidence="2">
    <location>
        <begin position="981"/>
        <end position="1020"/>
    </location>
</feature>
<comment type="caution">
    <text evidence="4">The sequence shown here is derived from an EMBL/GenBank/DDBJ whole genome shotgun (WGS) entry which is preliminary data.</text>
</comment>
<dbReference type="InterPro" id="IPR031325">
    <property type="entry name" value="RHS_repeat"/>
</dbReference>
<evidence type="ECO:0000313" key="4">
    <source>
        <dbReference type="EMBL" id="CAG7600366.1"/>
    </source>
</evidence>
<proteinExistence type="predicted"/>
<dbReference type="Proteomes" id="UP001153328">
    <property type="component" value="Unassembled WGS sequence"/>
</dbReference>
<feature type="compositionally biased region" description="Polar residues" evidence="2">
    <location>
        <begin position="981"/>
        <end position="992"/>
    </location>
</feature>
<feature type="compositionally biased region" description="Polar residues" evidence="2">
    <location>
        <begin position="1927"/>
        <end position="1940"/>
    </location>
</feature>
<dbReference type="Pfam" id="PF05593">
    <property type="entry name" value="RHS_repeat"/>
    <property type="match status" value="1"/>
</dbReference>
<reference evidence="4" key="1">
    <citation type="submission" date="2021-06" db="EMBL/GenBank/DDBJ databases">
        <authorList>
            <person name="Arsene-Ploetze F."/>
        </authorList>
    </citation>
    <scope>NUCLEOTIDE SEQUENCE</scope>
    <source>
        <strain evidence="4">SBRY1</strain>
    </source>
</reference>
<keyword evidence="5" id="KW-1185">Reference proteome</keyword>
<evidence type="ECO:0000259" key="3">
    <source>
        <dbReference type="Pfam" id="PF25023"/>
    </source>
</evidence>
<organism evidence="4 5">
    <name type="scientific">Actinacidiphila bryophytorum</name>
    <dbReference type="NCBI Taxonomy" id="1436133"/>
    <lineage>
        <taxon>Bacteria</taxon>
        <taxon>Bacillati</taxon>
        <taxon>Actinomycetota</taxon>
        <taxon>Actinomycetes</taxon>
        <taxon>Kitasatosporales</taxon>
        <taxon>Streptomycetaceae</taxon>
        <taxon>Actinacidiphila</taxon>
    </lineage>
</organism>
<evidence type="ECO:0000256" key="2">
    <source>
        <dbReference type="SAM" id="MobiDB-lite"/>
    </source>
</evidence>
<dbReference type="NCBIfam" id="TIGR01643">
    <property type="entry name" value="YD_repeat_2x"/>
    <property type="match status" value="1"/>
</dbReference>
<name>A0A9W4GX17_9ACTN</name>
<dbReference type="RefSeq" id="WP_205044511.1">
    <property type="nucleotide sequence ID" value="NZ_CAJVAX010000001.1"/>
</dbReference>
<keyword evidence="1" id="KW-0677">Repeat</keyword>
<protein>
    <submittedName>
        <fullName evidence="4">RHS repeat-associated core domain-containing protein</fullName>
    </submittedName>
</protein>
<dbReference type="EMBL" id="CAJVAX010000001">
    <property type="protein sequence ID" value="CAG7600366.1"/>
    <property type="molecule type" value="Genomic_DNA"/>
</dbReference>
<dbReference type="Gene3D" id="2.180.10.10">
    <property type="entry name" value="RHS repeat-associated core"/>
    <property type="match status" value="1"/>
</dbReference>
<accession>A0A9W4GX17</accession>
<evidence type="ECO:0000256" key="1">
    <source>
        <dbReference type="ARBA" id="ARBA00022737"/>
    </source>
</evidence>